<dbReference type="EMBL" id="KK112311">
    <property type="protein sequence ID" value="KFM57320.1"/>
    <property type="molecule type" value="Genomic_DNA"/>
</dbReference>
<evidence type="ECO:0000313" key="1">
    <source>
        <dbReference type="EMBL" id="KFM57320.1"/>
    </source>
</evidence>
<gene>
    <name evidence="1" type="ORF">X975_01675</name>
</gene>
<evidence type="ECO:0000313" key="2">
    <source>
        <dbReference type="Proteomes" id="UP000054359"/>
    </source>
</evidence>
<dbReference type="AlphaFoldDB" id="A0A087SWT1"/>
<reference evidence="1 2" key="1">
    <citation type="submission" date="2013-11" db="EMBL/GenBank/DDBJ databases">
        <title>Genome sequencing of Stegodyphus mimosarum.</title>
        <authorList>
            <person name="Bechsgaard J."/>
        </authorList>
    </citation>
    <scope>NUCLEOTIDE SEQUENCE [LARGE SCALE GENOMIC DNA]</scope>
</reference>
<organism evidence="1 2">
    <name type="scientific">Stegodyphus mimosarum</name>
    <name type="common">African social velvet spider</name>
    <dbReference type="NCBI Taxonomy" id="407821"/>
    <lineage>
        <taxon>Eukaryota</taxon>
        <taxon>Metazoa</taxon>
        <taxon>Ecdysozoa</taxon>
        <taxon>Arthropoda</taxon>
        <taxon>Chelicerata</taxon>
        <taxon>Arachnida</taxon>
        <taxon>Araneae</taxon>
        <taxon>Araneomorphae</taxon>
        <taxon>Entelegynae</taxon>
        <taxon>Eresoidea</taxon>
        <taxon>Eresidae</taxon>
        <taxon>Stegodyphus</taxon>
    </lineage>
</organism>
<sequence>MEPFSSGGISSLSFFSLGALHRTFNISFGPAVFDVAMTSLVSSST</sequence>
<name>A0A087SWT1_STEMI</name>
<dbReference type="Proteomes" id="UP000054359">
    <property type="component" value="Unassembled WGS sequence"/>
</dbReference>
<keyword evidence="2" id="KW-1185">Reference proteome</keyword>
<protein>
    <submittedName>
        <fullName evidence="1">Uncharacterized protein</fullName>
    </submittedName>
</protein>
<accession>A0A087SWT1</accession>
<proteinExistence type="predicted"/>
<feature type="non-terminal residue" evidence="1">
    <location>
        <position position="45"/>
    </location>
</feature>